<proteinExistence type="predicted"/>
<dbReference type="CDD" id="cd11296">
    <property type="entry name" value="O-FucT_like"/>
    <property type="match status" value="1"/>
</dbReference>
<accession>A0A511KKR9</accession>
<dbReference type="Gene3D" id="3.40.50.11350">
    <property type="match status" value="1"/>
</dbReference>
<dbReference type="Proteomes" id="UP000321518">
    <property type="component" value="Unassembled WGS sequence"/>
</dbReference>
<dbReference type="OrthoDB" id="423313at2759"/>
<gene>
    <name evidence="1" type="ORF">Rt10032_c13g4980</name>
</gene>
<comment type="caution">
    <text evidence="1">The sequence shown here is derived from an EMBL/GenBank/DDBJ whole genome shotgun (WGS) entry which is preliminary data.</text>
</comment>
<dbReference type="AlphaFoldDB" id="A0A511KKR9"/>
<evidence type="ECO:0000313" key="2">
    <source>
        <dbReference type="Proteomes" id="UP000321518"/>
    </source>
</evidence>
<reference evidence="1 2" key="1">
    <citation type="submission" date="2019-07" db="EMBL/GenBank/DDBJ databases">
        <title>Rhodotorula toruloides NBRC10032 genome sequencing.</title>
        <authorList>
            <person name="Shida Y."/>
            <person name="Takaku H."/>
            <person name="Ogasawara W."/>
            <person name="Mori K."/>
        </authorList>
    </citation>
    <scope>NUCLEOTIDE SEQUENCE [LARGE SCALE GENOMIC DNA]</scope>
    <source>
        <strain evidence="1 2">NBRC10032</strain>
    </source>
</reference>
<dbReference type="EMBL" id="BJWK01000013">
    <property type="protein sequence ID" value="GEM10963.1"/>
    <property type="molecule type" value="Genomic_DNA"/>
</dbReference>
<sequence>MSAETSITIPGIKVLASQDDTPWLKDSATSNNVGGHLRFNSHVNHITDELLTGLLDSRRKQYIGVHISRRSSTGRVSQETVDAFKAGVKQVQTDLAKRKSGLKGHLPVLFAASFDDPALLSKLAKLGWIYIHHGEWPTHARFGAWYPGVLDSVVLSRARGFAGTKESSFCSIAARLVETWNGGLSLVVEA</sequence>
<name>A0A511KKR9_RHOTO</name>
<protein>
    <submittedName>
        <fullName evidence="1">Uncharacterized protein</fullName>
    </submittedName>
</protein>
<organism evidence="1 2">
    <name type="scientific">Rhodotorula toruloides</name>
    <name type="common">Yeast</name>
    <name type="synonym">Rhodosporidium toruloides</name>
    <dbReference type="NCBI Taxonomy" id="5286"/>
    <lineage>
        <taxon>Eukaryota</taxon>
        <taxon>Fungi</taxon>
        <taxon>Dikarya</taxon>
        <taxon>Basidiomycota</taxon>
        <taxon>Pucciniomycotina</taxon>
        <taxon>Microbotryomycetes</taxon>
        <taxon>Sporidiobolales</taxon>
        <taxon>Sporidiobolaceae</taxon>
        <taxon>Rhodotorula</taxon>
    </lineage>
</organism>
<evidence type="ECO:0000313" key="1">
    <source>
        <dbReference type="EMBL" id="GEM10963.1"/>
    </source>
</evidence>